<protein>
    <submittedName>
        <fullName evidence="2">DUF6111 family protein</fullName>
    </submittedName>
</protein>
<organism evidence="2 3">
    <name type="scientific">Phenylobacterium terrae</name>
    <dbReference type="NCBI Taxonomy" id="2665495"/>
    <lineage>
        <taxon>Bacteria</taxon>
        <taxon>Pseudomonadati</taxon>
        <taxon>Pseudomonadota</taxon>
        <taxon>Alphaproteobacteria</taxon>
        <taxon>Caulobacterales</taxon>
        <taxon>Caulobacteraceae</taxon>
        <taxon>Phenylobacterium</taxon>
    </lineage>
</organism>
<reference evidence="3" key="1">
    <citation type="journal article" date="2019" name="Int. J. Syst. Evol. Microbiol.">
        <title>The Global Catalogue of Microorganisms (GCM) 10K type strain sequencing project: providing services to taxonomists for standard genome sequencing and annotation.</title>
        <authorList>
            <consortium name="The Broad Institute Genomics Platform"/>
            <consortium name="The Broad Institute Genome Sequencing Center for Infectious Disease"/>
            <person name="Wu L."/>
            <person name="Ma J."/>
        </authorList>
    </citation>
    <scope>NUCLEOTIDE SEQUENCE [LARGE SCALE GENOMIC DNA]</scope>
    <source>
        <strain evidence="3">DFY28</strain>
    </source>
</reference>
<dbReference type="RefSeq" id="WP_377283947.1">
    <property type="nucleotide sequence ID" value="NZ_JBHRSI010000009.1"/>
</dbReference>
<dbReference type="EMBL" id="JBHUEY010000001">
    <property type="protein sequence ID" value="MFD1784099.1"/>
    <property type="molecule type" value="Genomic_DNA"/>
</dbReference>
<keyword evidence="1" id="KW-0812">Transmembrane</keyword>
<sequence>MLRIFLIRAVLVATPFVVWFVWREWARRNGRDMGETPWAWLVAAAAVMFALSMLILPLFHDDGGGGRYVPAETLEDGRVVPGHYEQKSP</sequence>
<keyword evidence="1" id="KW-1133">Transmembrane helix</keyword>
<dbReference type="Proteomes" id="UP001597237">
    <property type="component" value="Unassembled WGS sequence"/>
</dbReference>
<comment type="caution">
    <text evidence="2">The sequence shown here is derived from an EMBL/GenBank/DDBJ whole genome shotgun (WGS) entry which is preliminary data.</text>
</comment>
<gene>
    <name evidence="2" type="ORF">ACFSC0_11890</name>
</gene>
<proteinExistence type="predicted"/>
<name>A0ABW4N288_9CAUL</name>
<keyword evidence="3" id="KW-1185">Reference proteome</keyword>
<feature type="transmembrane region" description="Helical" evidence="1">
    <location>
        <begin position="38"/>
        <end position="59"/>
    </location>
</feature>
<keyword evidence="1" id="KW-0472">Membrane</keyword>
<feature type="transmembrane region" description="Helical" evidence="1">
    <location>
        <begin position="6"/>
        <end position="26"/>
    </location>
</feature>
<evidence type="ECO:0000256" key="1">
    <source>
        <dbReference type="SAM" id="Phobius"/>
    </source>
</evidence>
<evidence type="ECO:0000313" key="3">
    <source>
        <dbReference type="Proteomes" id="UP001597237"/>
    </source>
</evidence>
<evidence type="ECO:0000313" key="2">
    <source>
        <dbReference type="EMBL" id="MFD1784099.1"/>
    </source>
</evidence>
<accession>A0ABW4N288</accession>